<name>A0A3P8EIU3_HELPZ</name>
<dbReference type="EMBL" id="UZAH01030737">
    <property type="protein sequence ID" value="VDP11879.1"/>
    <property type="molecule type" value="Genomic_DNA"/>
</dbReference>
<protein>
    <submittedName>
        <fullName evidence="1">Uncharacterized protein</fullName>
    </submittedName>
</protein>
<dbReference type="AlphaFoldDB" id="A0A3P8EIU3"/>
<organism evidence="1">
    <name type="scientific">Heligmosomoides polygyrus</name>
    <name type="common">Parasitic roundworm</name>
    <dbReference type="NCBI Taxonomy" id="6339"/>
    <lineage>
        <taxon>Eukaryota</taxon>
        <taxon>Metazoa</taxon>
        <taxon>Ecdysozoa</taxon>
        <taxon>Nematoda</taxon>
        <taxon>Chromadorea</taxon>
        <taxon>Rhabditida</taxon>
        <taxon>Rhabditina</taxon>
        <taxon>Rhabditomorpha</taxon>
        <taxon>Strongyloidea</taxon>
        <taxon>Heligmosomidae</taxon>
        <taxon>Heligmosomoides</taxon>
    </lineage>
</organism>
<reference evidence="1" key="1">
    <citation type="submission" date="2018-11" db="EMBL/GenBank/DDBJ databases">
        <authorList>
            <consortium name="Pathogen Informatics"/>
        </authorList>
    </citation>
    <scope>NUCLEOTIDE SEQUENCE [LARGE SCALE GENOMIC DNA]</scope>
</reference>
<proteinExistence type="predicted"/>
<gene>
    <name evidence="1" type="ORF">HPBE_LOCUS18514</name>
</gene>
<accession>A0A3P8EIU3</accession>
<sequence>MLCKVHMLEVFHPEIAKTMDPANTEEDEHGEIDDDDEFAVSSKPKQLQGVIKLPTCVVRVPSNNHNPLLIPAGRSSECSEPCRIAGHPLGMEECAIVYSVRSSSVGSSSLPDPRRKRESRRELLVSSGIARSQSSPHVNFDLEITAGNYVQAPVSIGSGLDVV</sequence>
<evidence type="ECO:0000313" key="1">
    <source>
        <dbReference type="EMBL" id="VDP11879.1"/>
    </source>
</evidence>